<dbReference type="EMBL" id="MTHB01000047">
    <property type="protein sequence ID" value="OXC79013.1"/>
    <property type="molecule type" value="Genomic_DNA"/>
</dbReference>
<dbReference type="Proteomes" id="UP000214720">
    <property type="component" value="Unassembled WGS sequence"/>
</dbReference>
<proteinExistence type="predicted"/>
<comment type="caution">
    <text evidence="1">The sequence shown here is derived from an EMBL/GenBank/DDBJ whole genome shotgun (WGS) entry which is preliminary data.</text>
</comment>
<protein>
    <submittedName>
        <fullName evidence="1">Uncharacterized protein</fullName>
    </submittedName>
</protein>
<reference evidence="2" key="1">
    <citation type="submission" date="2017-01" db="EMBL/GenBank/DDBJ databases">
        <title>Genome Analysis of Deinococcus marmoris KOPRI26562.</title>
        <authorList>
            <person name="Kim J.H."/>
            <person name="Oh H.-M."/>
        </authorList>
    </citation>
    <scope>NUCLEOTIDE SEQUENCE [LARGE SCALE GENOMIC DNA]</scope>
    <source>
        <strain evidence="2">PAMC 26633</strain>
    </source>
</reference>
<evidence type="ECO:0000313" key="1">
    <source>
        <dbReference type="EMBL" id="OXC79013.1"/>
    </source>
</evidence>
<dbReference type="AlphaFoldDB" id="A0A226X6R2"/>
<organism evidence="1 2">
    <name type="scientific">Caballeronia sordidicola</name>
    <name type="common">Burkholderia sordidicola</name>
    <dbReference type="NCBI Taxonomy" id="196367"/>
    <lineage>
        <taxon>Bacteria</taxon>
        <taxon>Pseudomonadati</taxon>
        <taxon>Pseudomonadota</taxon>
        <taxon>Betaproteobacteria</taxon>
        <taxon>Burkholderiales</taxon>
        <taxon>Burkholderiaceae</taxon>
        <taxon>Caballeronia</taxon>
    </lineage>
</organism>
<sequence>MQTRAIRRIADIHTRPLADRLQTLEDLNGGCAISVVGLRNWVFSHGFFSGSASLLGHCGVATGSQRGRCMRLFETP</sequence>
<gene>
    <name evidence="1" type="ORF">BSU04_08915</name>
</gene>
<evidence type="ECO:0000313" key="2">
    <source>
        <dbReference type="Proteomes" id="UP000214720"/>
    </source>
</evidence>
<accession>A0A226X6R2</accession>
<name>A0A226X6R2_CABSO</name>